<reference evidence="1 2" key="2">
    <citation type="journal article" date="2013" name="Environ. Sci. Technol.">
        <title>The 4-tert-butylphenol-utilizing bacterium Sphingobium fuliginis OMI can degrade bisphenols via phenolic ring hydroxylation and meta-cleavage pathway.</title>
        <authorList>
            <person name="Ogata Y."/>
            <person name="Goda S."/>
            <person name="Toyama T."/>
            <person name="Sei K."/>
            <person name="Ike M."/>
        </authorList>
    </citation>
    <scope>NUCLEOTIDE SEQUENCE [LARGE SCALE GENOMIC DNA]</scope>
    <source>
        <strain evidence="1 2">OMI</strain>
    </source>
</reference>
<reference evidence="1 2" key="1">
    <citation type="journal article" date="2013" name="Biodegradation">
        <title>Occurrence of 4-tert-butylphenol (4-t-BP) biodegradation in an aquatic sample caused by the presence of Spirodela polyrrhiza and isolation of a 4-t-BP-utilizing bacterium.</title>
        <authorList>
            <person name="Ogata Y."/>
            <person name="Toyama T."/>
            <person name="Yu N."/>
            <person name="Wang X."/>
            <person name="Sei K."/>
            <person name="Ike M."/>
        </authorList>
    </citation>
    <scope>NUCLEOTIDE SEQUENCE [LARGE SCALE GENOMIC DNA]</scope>
    <source>
        <strain evidence="1 2">OMI</strain>
    </source>
</reference>
<proteinExistence type="predicted"/>
<sequence length="44" mass="4625">MRAALKLGNGIDALKRMSAIGRKAMFFIRTVTSGAISGPFGSPE</sequence>
<dbReference type="Proteomes" id="UP000221538">
    <property type="component" value="Unassembled WGS sequence"/>
</dbReference>
<gene>
    <name evidence="1" type="ORF">SFOMI_2262</name>
</gene>
<evidence type="ECO:0000313" key="2">
    <source>
        <dbReference type="Proteomes" id="UP000221538"/>
    </source>
</evidence>
<name>A0A292ZFR5_SPHSA</name>
<organism evidence="1 2">
    <name type="scientific">Sphingobium fuliginis (strain ATCC 27551)</name>
    <dbReference type="NCBI Taxonomy" id="336203"/>
    <lineage>
        <taxon>Bacteria</taxon>
        <taxon>Pseudomonadati</taxon>
        <taxon>Pseudomonadota</taxon>
        <taxon>Alphaproteobacteria</taxon>
        <taxon>Sphingomonadales</taxon>
        <taxon>Sphingomonadaceae</taxon>
        <taxon>Sphingobium</taxon>
    </lineage>
</organism>
<dbReference type="AlphaFoldDB" id="A0A292ZFR5"/>
<dbReference type="EMBL" id="BEWI01000031">
    <property type="protein sequence ID" value="GAY21710.1"/>
    <property type="molecule type" value="Genomic_DNA"/>
</dbReference>
<comment type="caution">
    <text evidence="1">The sequence shown here is derived from an EMBL/GenBank/DDBJ whole genome shotgun (WGS) entry which is preliminary data.</text>
</comment>
<evidence type="ECO:0000313" key="1">
    <source>
        <dbReference type="EMBL" id="GAY21710.1"/>
    </source>
</evidence>
<protein>
    <submittedName>
        <fullName evidence="1">Uncharacterized protein</fullName>
    </submittedName>
</protein>
<accession>A0A292ZFR5</accession>